<reference evidence="2 3" key="1">
    <citation type="journal article" date="2017" name="BMC Biol.">
        <title>Genomic innovations, transcriptional plasticity and gene loss underlying the evolution and divergence of two highly polyphagous and invasive Helicoverpa pest species.</title>
        <authorList>
            <person name="Pearce S.L."/>
            <person name="Clarke D.F."/>
            <person name="East P.D."/>
            <person name="Elfekih S."/>
            <person name="Gordon K.H."/>
            <person name="Jermiin L.S."/>
            <person name="McGaughran A."/>
            <person name="Oakeshott J.G."/>
            <person name="Papanikolaou A."/>
            <person name="Perera O.P."/>
            <person name="Rane R.V."/>
            <person name="Richards S."/>
            <person name="Tay W.T."/>
            <person name="Walsh T.K."/>
            <person name="Anderson A."/>
            <person name="Anderson C.J."/>
            <person name="Asgari S."/>
            <person name="Board P.G."/>
            <person name="Bretschneider A."/>
            <person name="Campbell P.M."/>
            <person name="Chertemps T."/>
            <person name="Christeller J.T."/>
            <person name="Coppin C.W."/>
            <person name="Downes S.J."/>
            <person name="Duan G."/>
            <person name="Farnsworth C.A."/>
            <person name="Good R.T."/>
            <person name="Han L.B."/>
            <person name="Han Y.C."/>
            <person name="Hatje K."/>
            <person name="Horne I."/>
            <person name="Huang Y.P."/>
            <person name="Hughes D.S."/>
            <person name="Jacquin-Joly E."/>
            <person name="James W."/>
            <person name="Jhangiani S."/>
            <person name="Kollmar M."/>
            <person name="Kuwar S.S."/>
            <person name="Li S."/>
            <person name="Liu N.Y."/>
            <person name="Maibeche M.T."/>
            <person name="Miller J.R."/>
            <person name="Montagne N."/>
            <person name="Perry T."/>
            <person name="Qu J."/>
            <person name="Song S.V."/>
            <person name="Sutton G.G."/>
            <person name="Vogel H."/>
            <person name="Walenz B.P."/>
            <person name="Xu W."/>
            <person name="Zhang H.J."/>
            <person name="Zou Z."/>
            <person name="Batterham P."/>
            <person name="Edwards O.R."/>
            <person name="Feyereisen R."/>
            <person name="Gibbs R.A."/>
            <person name="Heckel D.G."/>
            <person name="McGrath A."/>
            <person name="Robin C."/>
            <person name="Scherer S.E."/>
            <person name="Worley K.C."/>
            <person name="Wu Y.D."/>
        </authorList>
    </citation>
    <scope>NUCLEOTIDE SEQUENCE [LARGE SCALE GENOMIC DNA]</scope>
    <source>
        <strain evidence="2">Harm_GR_Male_#8</strain>
        <tissue evidence="2">Whole organism</tissue>
    </source>
</reference>
<accession>A0A2W1BW06</accession>
<protein>
    <submittedName>
        <fullName evidence="2">Uncharacterized protein</fullName>
    </submittedName>
</protein>
<evidence type="ECO:0000256" key="1">
    <source>
        <dbReference type="SAM" id="MobiDB-lite"/>
    </source>
</evidence>
<evidence type="ECO:0000313" key="3">
    <source>
        <dbReference type="Proteomes" id="UP000249218"/>
    </source>
</evidence>
<organism evidence="2 3">
    <name type="scientific">Helicoverpa armigera</name>
    <name type="common">Cotton bollworm</name>
    <name type="synonym">Heliothis armigera</name>
    <dbReference type="NCBI Taxonomy" id="29058"/>
    <lineage>
        <taxon>Eukaryota</taxon>
        <taxon>Metazoa</taxon>
        <taxon>Ecdysozoa</taxon>
        <taxon>Arthropoda</taxon>
        <taxon>Hexapoda</taxon>
        <taxon>Insecta</taxon>
        <taxon>Pterygota</taxon>
        <taxon>Neoptera</taxon>
        <taxon>Endopterygota</taxon>
        <taxon>Lepidoptera</taxon>
        <taxon>Glossata</taxon>
        <taxon>Ditrysia</taxon>
        <taxon>Noctuoidea</taxon>
        <taxon>Noctuidae</taxon>
        <taxon>Heliothinae</taxon>
        <taxon>Helicoverpa</taxon>
    </lineage>
</organism>
<feature type="compositionally biased region" description="Low complexity" evidence="1">
    <location>
        <begin position="74"/>
        <end position="86"/>
    </location>
</feature>
<gene>
    <name evidence="2" type="primary">HaOG204071</name>
    <name evidence="2" type="ORF">B5X24_HaOG204071</name>
</gene>
<keyword evidence="3" id="KW-1185">Reference proteome</keyword>
<name>A0A2W1BW06_HELAM</name>
<proteinExistence type="predicted"/>
<evidence type="ECO:0000313" key="2">
    <source>
        <dbReference type="EMBL" id="PZC76836.1"/>
    </source>
</evidence>
<feature type="region of interest" description="Disordered" evidence="1">
    <location>
        <begin position="71"/>
        <end position="105"/>
    </location>
</feature>
<dbReference type="AlphaFoldDB" id="A0A2W1BW06"/>
<dbReference type="Proteomes" id="UP000249218">
    <property type="component" value="Unassembled WGS sequence"/>
</dbReference>
<dbReference type="EMBL" id="KZ149944">
    <property type="protein sequence ID" value="PZC76836.1"/>
    <property type="molecule type" value="Genomic_DNA"/>
</dbReference>
<sequence>MALQHHQLLKCTAHTHSPEPELYRVCEESMFSAGWRAPGRSNATRTVFTTIVGTVAGSWSEIARRRWEAAKPTAASSRVPPGRAAAPPRPMPSILRIPSHTFKRT</sequence>